<evidence type="ECO:0000259" key="1">
    <source>
        <dbReference type="Pfam" id="PF13614"/>
    </source>
</evidence>
<evidence type="ECO:0000313" key="2">
    <source>
        <dbReference type="EMBL" id="KAA1004337.1"/>
    </source>
</evidence>
<name>A0A5B0GLR1_9BURK</name>
<feature type="domain" description="AAA" evidence="1">
    <location>
        <begin position="120"/>
        <end position="282"/>
    </location>
</feature>
<dbReference type="PANTHER" id="PTHR13696">
    <property type="entry name" value="P-LOOP CONTAINING NUCLEOSIDE TRIPHOSPHATE HYDROLASE"/>
    <property type="match status" value="1"/>
</dbReference>
<proteinExistence type="predicted"/>
<dbReference type="AlphaFoldDB" id="A0A5B0GLR1"/>
<dbReference type="Proteomes" id="UP000325273">
    <property type="component" value="Unassembled WGS sequence"/>
</dbReference>
<keyword evidence="3" id="KW-1185">Reference proteome</keyword>
<dbReference type="InterPro" id="IPR025669">
    <property type="entry name" value="AAA_dom"/>
</dbReference>
<dbReference type="InterPro" id="IPR050678">
    <property type="entry name" value="DNA_Partitioning_ATPase"/>
</dbReference>
<dbReference type="Gene3D" id="3.40.50.300">
    <property type="entry name" value="P-loop containing nucleotide triphosphate hydrolases"/>
    <property type="match status" value="1"/>
</dbReference>
<organism evidence="2 3">
    <name type="scientific">Paraburkholderia panacisoli</name>
    <dbReference type="NCBI Taxonomy" id="2603818"/>
    <lineage>
        <taxon>Bacteria</taxon>
        <taxon>Pseudomonadati</taxon>
        <taxon>Pseudomonadota</taxon>
        <taxon>Betaproteobacteria</taxon>
        <taxon>Burkholderiales</taxon>
        <taxon>Burkholderiaceae</taxon>
        <taxon>Paraburkholderia</taxon>
    </lineage>
</organism>
<dbReference type="Pfam" id="PF13614">
    <property type="entry name" value="AAA_31"/>
    <property type="match status" value="1"/>
</dbReference>
<evidence type="ECO:0000313" key="3">
    <source>
        <dbReference type="Proteomes" id="UP000325273"/>
    </source>
</evidence>
<accession>A0A5B0GLR1</accession>
<comment type="caution">
    <text evidence="2">The sequence shown here is derived from an EMBL/GenBank/DDBJ whole genome shotgun (WGS) entry which is preliminary data.</text>
</comment>
<reference evidence="2 3" key="1">
    <citation type="submission" date="2019-08" db="EMBL/GenBank/DDBJ databases">
        <title>Paraburkholderia sp. DCY113.</title>
        <authorList>
            <person name="Kang J."/>
        </authorList>
    </citation>
    <scope>NUCLEOTIDE SEQUENCE [LARGE SCALE GENOMIC DNA]</scope>
    <source>
        <strain evidence="2 3">DCY113</strain>
    </source>
</reference>
<dbReference type="CDD" id="cd02042">
    <property type="entry name" value="ParAB_family"/>
    <property type="match status" value="1"/>
</dbReference>
<sequence>MAHVGTLPMEERKVTLREVAEFADSLTPFADNLREQILAPRPRKTAPIYTISELAEMCNLTRQQIQYLVTKADSGLPAGRLNGSGRSRTFTLAEVRVWIKLASDIYQTSLEGSGDDFRGKVLTTAQLKGGSAKTTTTVCLGQALTLFGRKVLLIDLDPQASASELCGLYAEKEITGEDTVLPYIYDQNVEGGLGAKVQSTYWDGLDVIPGHTFLYGAEFLLPARQKTMQGYRFWSVLRQGLEPLRARYDYILIDTSPSLSYMNLNALLAADALVMPMIPENLDFISSLAFWRLFSDVAEDFLPYEEDKVYDFISVLLSKVDYGKTSSAPVVRQWAQSAYGRWLDPFEIPASSVMSGGALSFSTALDIVSTHSSAKSLQRVKQPMMQYARWLDEMFVKNWKESAA</sequence>
<dbReference type="EMBL" id="VTUZ01000028">
    <property type="protein sequence ID" value="KAA1004337.1"/>
    <property type="molecule type" value="Genomic_DNA"/>
</dbReference>
<gene>
    <name evidence="2" type="ORF">FVF58_32520</name>
</gene>
<dbReference type="RefSeq" id="WP_149673855.1">
    <property type="nucleotide sequence ID" value="NZ_VTUZ01000028.1"/>
</dbReference>
<protein>
    <submittedName>
        <fullName evidence="2">ParA family protein</fullName>
    </submittedName>
</protein>
<dbReference type="PANTHER" id="PTHR13696:SF52">
    <property type="entry name" value="PARA FAMILY PROTEIN CT_582"/>
    <property type="match status" value="1"/>
</dbReference>
<dbReference type="SUPFAM" id="SSF52540">
    <property type="entry name" value="P-loop containing nucleoside triphosphate hydrolases"/>
    <property type="match status" value="1"/>
</dbReference>
<dbReference type="InterPro" id="IPR027417">
    <property type="entry name" value="P-loop_NTPase"/>
</dbReference>